<dbReference type="InterPro" id="IPR035093">
    <property type="entry name" value="RelE/ParE_toxin_dom_sf"/>
</dbReference>
<evidence type="ECO:0000313" key="4">
    <source>
        <dbReference type="Proteomes" id="UP000294498"/>
    </source>
</evidence>
<keyword evidence="4" id="KW-1185">Reference proteome</keyword>
<evidence type="ECO:0000256" key="2">
    <source>
        <dbReference type="ARBA" id="ARBA00022649"/>
    </source>
</evidence>
<dbReference type="PANTHER" id="PTHR33755">
    <property type="entry name" value="TOXIN PARE1-RELATED"/>
    <property type="match status" value="1"/>
</dbReference>
<dbReference type="InterPro" id="IPR051803">
    <property type="entry name" value="TA_system_RelE-like_toxin"/>
</dbReference>
<protein>
    <submittedName>
        <fullName evidence="3">Plasmid stabilization system protein ParE</fullName>
    </submittedName>
</protein>
<proteinExistence type="inferred from homology"/>
<sequence>MVKELRKVVWNEDVRQQLKEIYEYIKAGSPRSANKVRNDIVSLTRKLPSQPESHPPDKYKIDNDGTWRAFEKHHYRIAYRIKEKEIRIIRIRHTKMNPLQY</sequence>
<evidence type="ECO:0000313" key="3">
    <source>
        <dbReference type="EMBL" id="TDW97625.1"/>
    </source>
</evidence>
<dbReference type="OrthoDB" id="962256at2"/>
<dbReference type="InterPro" id="IPR007712">
    <property type="entry name" value="RelE/ParE_toxin"/>
</dbReference>
<dbReference type="RefSeq" id="WP_134000189.1">
    <property type="nucleotide sequence ID" value="NZ_SODV01000002.1"/>
</dbReference>
<dbReference type="EMBL" id="SODV01000002">
    <property type="protein sequence ID" value="TDW97625.1"/>
    <property type="molecule type" value="Genomic_DNA"/>
</dbReference>
<name>A0A4R8DJ62_9BACT</name>
<gene>
    <name evidence="3" type="ORF">EDB95_5476</name>
</gene>
<dbReference type="Gene3D" id="3.30.2310.20">
    <property type="entry name" value="RelE-like"/>
    <property type="match status" value="1"/>
</dbReference>
<organism evidence="3 4">
    <name type="scientific">Dinghuibacter silviterrae</name>
    <dbReference type="NCBI Taxonomy" id="1539049"/>
    <lineage>
        <taxon>Bacteria</taxon>
        <taxon>Pseudomonadati</taxon>
        <taxon>Bacteroidota</taxon>
        <taxon>Chitinophagia</taxon>
        <taxon>Chitinophagales</taxon>
        <taxon>Chitinophagaceae</taxon>
        <taxon>Dinghuibacter</taxon>
    </lineage>
</organism>
<dbReference type="Pfam" id="PF05016">
    <property type="entry name" value="ParE_toxin"/>
    <property type="match status" value="1"/>
</dbReference>
<dbReference type="AlphaFoldDB" id="A0A4R8DJ62"/>
<reference evidence="3 4" key="1">
    <citation type="submission" date="2019-03" db="EMBL/GenBank/DDBJ databases">
        <title>Genomic Encyclopedia of Type Strains, Phase IV (KMG-IV): sequencing the most valuable type-strain genomes for metagenomic binning, comparative biology and taxonomic classification.</title>
        <authorList>
            <person name="Goeker M."/>
        </authorList>
    </citation>
    <scope>NUCLEOTIDE SEQUENCE [LARGE SCALE GENOMIC DNA]</scope>
    <source>
        <strain evidence="3 4">DSM 100059</strain>
    </source>
</reference>
<comment type="caution">
    <text evidence="3">The sequence shown here is derived from an EMBL/GenBank/DDBJ whole genome shotgun (WGS) entry which is preliminary data.</text>
</comment>
<comment type="similarity">
    <text evidence="1">Belongs to the RelE toxin family.</text>
</comment>
<dbReference type="SUPFAM" id="SSF143011">
    <property type="entry name" value="RelE-like"/>
    <property type="match status" value="1"/>
</dbReference>
<dbReference type="Proteomes" id="UP000294498">
    <property type="component" value="Unassembled WGS sequence"/>
</dbReference>
<evidence type="ECO:0000256" key="1">
    <source>
        <dbReference type="ARBA" id="ARBA00006226"/>
    </source>
</evidence>
<accession>A0A4R8DJ62</accession>
<keyword evidence="2" id="KW-1277">Toxin-antitoxin system</keyword>